<dbReference type="Pfam" id="PF05050">
    <property type="entry name" value="Methyltransf_21"/>
    <property type="match status" value="1"/>
</dbReference>
<keyword evidence="2" id="KW-0808">Transferase</keyword>
<dbReference type="SUPFAM" id="SSF53335">
    <property type="entry name" value="S-adenosyl-L-methionine-dependent methyltransferases"/>
    <property type="match status" value="1"/>
</dbReference>
<sequence length="257" mass="29367">MIANIYSRIFSRGFFSKINNRILLLALRARGYNNFRNNSESGESFFIEKILSPTNPRLCIDIGANVGDYTVELLSKTNASIVSFEPLPTAFQKLTEATKNAQERVTLENKGVGKAADVLTIHYNPNALAHASFSEEVKKVSYVSNDEQVDVPVVTLDAYCEENNITEIDFVKIDTEGFESEVFEGAKHTFAVIKPKFIQIEFNWHQLFRNISLNFFAEKLPDYDVYQLIPNGWIKRDAKDPLTNIYHFSNFIFVRKT</sequence>
<gene>
    <name evidence="2" type="ORF">SAMN02745781_03674</name>
</gene>
<organism evidence="2 3">
    <name type="scientific">Vibrio gazogenes DSM 21264 = NBRC 103151</name>
    <dbReference type="NCBI Taxonomy" id="1123492"/>
    <lineage>
        <taxon>Bacteria</taxon>
        <taxon>Pseudomonadati</taxon>
        <taxon>Pseudomonadota</taxon>
        <taxon>Gammaproteobacteria</taxon>
        <taxon>Vibrionales</taxon>
        <taxon>Vibrionaceae</taxon>
        <taxon>Vibrio</taxon>
    </lineage>
</organism>
<evidence type="ECO:0000259" key="1">
    <source>
        <dbReference type="Pfam" id="PF05050"/>
    </source>
</evidence>
<protein>
    <submittedName>
        <fullName evidence="2">Methyltransferase, FkbM family</fullName>
    </submittedName>
</protein>
<dbReference type="Proteomes" id="UP000184159">
    <property type="component" value="Unassembled WGS sequence"/>
</dbReference>
<name>A0A1M5G461_VIBGA</name>
<feature type="domain" description="Methyltransferase FkbM" evidence="1">
    <location>
        <begin position="61"/>
        <end position="206"/>
    </location>
</feature>
<dbReference type="GO" id="GO:0032259">
    <property type="term" value="P:methylation"/>
    <property type="evidence" value="ECO:0007669"/>
    <property type="project" value="UniProtKB-KW"/>
</dbReference>
<dbReference type="EMBL" id="FQUH01000023">
    <property type="protein sequence ID" value="SHF98590.1"/>
    <property type="molecule type" value="Genomic_DNA"/>
</dbReference>
<proteinExistence type="predicted"/>
<dbReference type="PANTHER" id="PTHR34203">
    <property type="entry name" value="METHYLTRANSFERASE, FKBM FAMILY PROTEIN"/>
    <property type="match status" value="1"/>
</dbReference>
<dbReference type="AlphaFoldDB" id="A0A1M5G461"/>
<dbReference type="InterPro" id="IPR052514">
    <property type="entry name" value="SAM-dependent_MTase"/>
</dbReference>
<dbReference type="RefSeq" id="WP_072962614.1">
    <property type="nucleotide sequence ID" value="NZ_FQUH01000023.1"/>
</dbReference>
<evidence type="ECO:0000313" key="2">
    <source>
        <dbReference type="EMBL" id="SHF98590.1"/>
    </source>
</evidence>
<dbReference type="NCBIfam" id="TIGR01444">
    <property type="entry name" value="fkbM_fam"/>
    <property type="match status" value="1"/>
</dbReference>
<dbReference type="InterPro" id="IPR006342">
    <property type="entry name" value="FkbM_mtfrase"/>
</dbReference>
<reference evidence="3" key="1">
    <citation type="submission" date="2016-11" db="EMBL/GenBank/DDBJ databases">
        <authorList>
            <person name="Varghese N."/>
            <person name="Submissions S."/>
        </authorList>
    </citation>
    <scope>NUCLEOTIDE SEQUENCE [LARGE SCALE GENOMIC DNA]</scope>
    <source>
        <strain evidence="3">DSM 21264</strain>
    </source>
</reference>
<dbReference type="InterPro" id="IPR029063">
    <property type="entry name" value="SAM-dependent_MTases_sf"/>
</dbReference>
<evidence type="ECO:0000313" key="3">
    <source>
        <dbReference type="Proteomes" id="UP000184159"/>
    </source>
</evidence>
<dbReference type="Gene3D" id="3.40.50.150">
    <property type="entry name" value="Vaccinia Virus protein VP39"/>
    <property type="match status" value="1"/>
</dbReference>
<accession>A0A1M5G461</accession>
<dbReference type="GO" id="GO:0008168">
    <property type="term" value="F:methyltransferase activity"/>
    <property type="evidence" value="ECO:0007669"/>
    <property type="project" value="UniProtKB-KW"/>
</dbReference>
<dbReference type="PANTHER" id="PTHR34203:SF15">
    <property type="entry name" value="SLL1173 PROTEIN"/>
    <property type="match status" value="1"/>
</dbReference>
<keyword evidence="2" id="KW-0489">Methyltransferase</keyword>
<keyword evidence="3" id="KW-1185">Reference proteome</keyword>